<gene>
    <name evidence="1" type="ORF">OBBRIDRAFT_648827</name>
</gene>
<keyword evidence="2" id="KW-1185">Reference proteome</keyword>
<evidence type="ECO:0000313" key="1">
    <source>
        <dbReference type="EMBL" id="OCH89778.1"/>
    </source>
</evidence>
<protein>
    <submittedName>
        <fullName evidence="1">Uncharacterized protein</fullName>
    </submittedName>
</protein>
<sequence length="164" mass="18530">MSLVLHELTSYSENLFVMLPRIISLSNAIFSAEPGSKHASLALWQERLSYTSSVIVYLVPESSPNDPVAFMFAYPRSHSIPLSGGEHESLHIWLAGVLPGMRRAGCLSRMIHELDLTPLLTVCTIPQRFPDMWRWLTSRGWVVIRDLGEGKVMLERRTPAHPLH</sequence>
<accession>A0A8E2ARS0</accession>
<dbReference type="OrthoDB" id="2794762at2759"/>
<proteinExistence type="predicted"/>
<dbReference type="Proteomes" id="UP000250043">
    <property type="component" value="Unassembled WGS sequence"/>
</dbReference>
<name>A0A8E2ARS0_9APHY</name>
<dbReference type="Gene3D" id="3.40.630.30">
    <property type="match status" value="1"/>
</dbReference>
<dbReference type="AlphaFoldDB" id="A0A8E2ARS0"/>
<organism evidence="1 2">
    <name type="scientific">Obba rivulosa</name>
    <dbReference type="NCBI Taxonomy" id="1052685"/>
    <lineage>
        <taxon>Eukaryota</taxon>
        <taxon>Fungi</taxon>
        <taxon>Dikarya</taxon>
        <taxon>Basidiomycota</taxon>
        <taxon>Agaricomycotina</taxon>
        <taxon>Agaricomycetes</taxon>
        <taxon>Polyporales</taxon>
        <taxon>Gelatoporiaceae</taxon>
        <taxon>Obba</taxon>
    </lineage>
</organism>
<reference evidence="1 2" key="1">
    <citation type="submission" date="2016-07" db="EMBL/GenBank/DDBJ databases">
        <title>Draft genome of the white-rot fungus Obba rivulosa 3A-2.</title>
        <authorList>
            <consortium name="DOE Joint Genome Institute"/>
            <person name="Miettinen O."/>
            <person name="Riley R."/>
            <person name="Acob R."/>
            <person name="Barry K."/>
            <person name="Cullen D."/>
            <person name="De Vries R."/>
            <person name="Hainaut M."/>
            <person name="Hatakka A."/>
            <person name="Henrissat B."/>
            <person name="Hilden K."/>
            <person name="Kuo R."/>
            <person name="Labutti K."/>
            <person name="Lipzen A."/>
            <person name="Makela M.R."/>
            <person name="Sandor L."/>
            <person name="Spatafora J.W."/>
            <person name="Grigoriev I.V."/>
            <person name="Hibbett D.S."/>
        </authorList>
    </citation>
    <scope>NUCLEOTIDE SEQUENCE [LARGE SCALE GENOMIC DNA]</scope>
    <source>
        <strain evidence="1 2">3A-2</strain>
    </source>
</reference>
<dbReference type="EMBL" id="KV722419">
    <property type="protein sequence ID" value="OCH89778.1"/>
    <property type="molecule type" value="Genomic_DNA"/>
</dbReference>
<evidence type="ECO:0000313" key="2">
    <source>
        <dbReference type="Proteomes" id="UP000250043"/>
    </source>
</evidence>